<name>A0AAV9LV68_9SOLN</name>
<reference evidence="1 2" key="1">
    <citation type="submission" date="2023-10" db="EMBL/GenBank/DDBJ databases">
        <title>Genome-Wide Identification Analysis in wild type Solanum Pinnatisectum Reveals Some Genes Defensing Phytophthora Infestans.</title>
        <authorList>
            <person name="Sun C."/>
        </authorList>
    </citation>
    <scope>NUCLEOTIDE SEQUENCE [LARGE SCALE GENOMIC DNA]</scope>
    <source>
        <strain evidence="1">LQN</strain>
        <tissue evidence="1">Leaf</tissue>
    </source>
</reference>
<comment type="caution">
    <text evidence="1">The sequence shown here is derived from an EMBL/GenBank/DDBJ whole genome shotgun (WGS) entry which is preliminary data.</text>
</comment>
<gene>
    <name evidence="1" type="ORF">R3W88_021378</name>
</gene>
<keyword evidence="2" id="KW-1185">Reference proteome</keyword>
<evidence type="ECO:0000313" key="2">
    <source>
        <dbReference type="Proteomes" id="UP001311915"/>
    </source>
</evidence>
<sequence>MFRASIPLHQKVCLHPLSRSQSNLNLRMENPNFSATPQPPPQTPLLFATQPVHPLHQPMSWVEMALQGHAPIFSMDINDNKLEPFVLPVATNASDPGTPYHDPNSVPMDIPPPPPLGENEGSVIPVLSGSFTEISSLRNSALMLFPEKEDKKYILNYPVAPKKCSFDLRPPLNTALAKYAVVMTPTIYRSRFLNKENQGSYTPTMSGLLMNQPSVFIVWNTMGANSDDFKRNFKELIRSHSPCMVALLETKMENHINLKGEFGFDDYYEVPAQGRSGGIVLF</sequence>
<dbReference type="PANTHER" id="PTHR35218">
    <property type="entry name" value="RNASE H DOMAIN-CONTAINING PROTEIN"/>
    <property type="match status" value="1"/>
</dbReference>
<evidence type="ECO:0000313" key="1">
    <source>
        <dbReference type="EMBL" id="KAK4728390.1"/>
    </source>
</evidence>
<dbReference type="AlphaFoldDB" id="A0AAV9LV68"/>
<protein>
    <submittedName>
        <fullName evidence="1">Uncharacterized protein</fullName>
    </submittedName>
</protein>
<organism evidence="1 2">
    <name type="scientific">Solanum pinnatisectum</name>
    <name type="common">tansyleaf nightshade</name>
    <dbReference type="NCBI Taxonomy" id="50273"/>
    <lineage>
        <taxon>Eukaryota</taxon>
        <taxon>Viridiplantae</taxon>
        <taxon>Streptophyta</taxon>
        <taxon>Embryophyta</taxon>
        <taxon>Tracheophyta</taxon>
        <taxon>Spermatophyta</taxon>
        <taxon>Magnoliopsida</taxon>
        <taxon>eudicotyledons</taxon>
        <taxon>Gunneridae</taxon>
        <taxon>Pentapetalae</taxon>
        <taxon>asterids</taxon>
        <taxon>lamiids</taxon>
        <taxon>Solanales</taxon>
        <taxon>Solanaceae</taxon>
        <taxon>Solanoideae</taxon>
        <taxon>Solaneae</taxon>
        <taxon>Solanum</taxon>
    </lineage>
</organism>
<dbReference type="EMBL" id="JAWPEI010000004">
    <property type="protein sequence ID" value="KAK4728390.1"/>
    <property type="molecule type" value="Genomic_DNA"/>
</dbReference>
<dbReference type="PANTHER" id="PTHR35218:SF9">
    <property type="entry name" value="ENDONUCLEASE_EXONUCLEASE_PHOSPHATASE DOMAIN-CONTAINING PROTEIN"/>
    <property type="match status" value="1"/>
</dbReference>
<proteinExistence type="predicted"/>
<accession>A0AAV9LV68</accession>
<dbReference type="Proteomes" id="UP001311915">
    <property type="component" value="Unassembled WGS sequence"/>
</dbReference>